<dbReference type="EMBL" id="JWLZ01000216">
    <property type="protein sequence ID" value="KHT58771.1"/>
    <property type="molecule type" value="Genomic_DNA"/>
</dbReference>
<feature type="transmembrane region" description="Helical" evidence="8">
    <location>
        <begin position="143"/>
        <end position="168"/>
    </location>
</feature>
<dbReference type="InterPro" id="IPR052017">
    <property type="entry name" value="TSUP"/>
</dbReference>
<feature type="transmembrane region" description="Helical" evidence="8">
    <location>
        <begin position="79"/>
        <end position="97"/>
    </location>
</feature>
<proteinExistence type="inferred from homology"/>
<feature type="transmembrane region" description="Helical" evidence="8">
    <location>
        <begin position="180"/>
        <end position="198"/>
    </location>
</feature>
<dbReference type="PANTHER" id="PTHR30269">
    <property type="entry name" value="TRANSMEMBRANE PROTEIN YFCA"/>
    <property type="match status" value="1"/>
</dbReference>
<dbReference type="PANTHER" id="PTHR30269:SF0">
    <property type="entry name" value="MEMBRANE TRANSPORTER PROTEIN YFCA-RELATED"/>
    <property type="match status" value="1"/>
</dbReference>
<keyword evidence="3" id="KW-0813">Transport</keyword>
<reference evidence="9 10" key="1">
    <citation type="submission" date="2014-12" db="EMBL/GenBank/DDBJ databases">
        <title>Genome sequencing of Photobacterium gaetbulicola AD005a.</title>
        <authorList>
            <person name="Adrian T.G.S."/>
            <person name="Chan K.G."/>
        </authorList>
    </citation>
    <scope>NUCLEOTIDE SEQUENCE [LARGE SCALE GENOMIC DNA]</scope>
    <source>
        <strain evidence="9 10">AD005a</strain>
    </source>
</reference>
<dbReference type="Proteomes" id="UP000031278">
    <property type="component" value="Unassembled WGS sequence"/>
</dbReference>
<dbReference type="RefSeq" id="WP_039469256.1">
    <property type="nucleotide sequence ID" value="NZ_JWLZ01000216.1"/>
</dbReference>
<organism evidence="9 10">
    <name type="scientific">Photobacterium gaetbulicola</name>
    <dbReference type="NCBI Taxonomy" id="1295392"/>
    <lineage>
        <taxon>Bacteria</taxon>
        <taxon>Pseudomonadati</taxon>
        <taxon>Pseudomonadota</taxon>
        <taxon>Gammaproteobacteria</taxon>
        <taxon>Vibrionales</taxon>
        <taxon>Vibrionaceae</taxon>
        <taxon>Photobacterium</taxon>
    </lineage>
</organism>
<keyword evidence="5 8" id="KW-0812">Transmembrane</keyword>
<evidence type="ECO:0000256" key="8">
    <source>
        <dbReference type="RuleBase" id="RU363041"/>
    </source>
</evidence>
<evidence type="ECO:0000256" key="1">
    <source>
        <dbReference type="ARBA" id="ARBA00004651"/>
    </source>
</evidence>
<name>A0A0B9GIG1_9GAMM</name>
<sequence>MDMSLLQASLLIGTGFLAGIINTLAGGGSNLTLPALMVMGMPAEVANATNRVGVAVQGLTALIGFRRHGKLETSDTPAILLPTIIGGLLGAVGAAYAPSTWIKPLLLGTMLTMALVILIRPAIVAPPTGTEPKKVKDTPSSWWGLGLAGFYGGFVQAGVGFVLLAALAGTLRYDLVRANALKMLCALAFTLVALALFIMEDLVLWGPGLILAAGTMVGSHIAVKMAISARPETLKWFLFVMTLCGSAAAMLSD</sequence>
<dbReference type="AlphaFoldDB" id="A0A0B9GIG1"/>
<evidence type="ECO:0000256" key="6">
    <source>
        <dbReference type="ARBA" id="ARBA00022989"/>
    </source>
</evidence>
<evidence type="ECO:0000256" key="4">
    <source>
        <dbReference type="ARBA" id="ARBA00022475"/>
    </source>
</evidence>
<feature type="transmembrane region" description="Helical" evidence="8">
    <location>
        <begin position="204"/>
        <end position="222"/>
    </location>
</feature>
<evidence type="ECO:0000256" key="3">
    <source>
        <dbReference type="ARBA" id="ARBA00022448"/>
    </source>
</evidence>
<keyword evidence="6 8" id="KW-1133">Transmembrane helix</keyword>
<gene>
    <name evidence="9" type="ORF">RJ45_24825</name>
</gene>
<evidence type="ECO:0000256" key="7">
    <source>
        <dbReference type="ARBA" id="ARBA00023136"/>
    </source>
</evidence>
<dbReference type="InterPro" id="IPR002781">
    <property type="entry name" value="TM_pro_TauE-like"/>
</dbReference>
<keyword evidence="7 8" id="KW-0472">Membrane</keyword>
<comment type="similarity">
    <text evidence="2 8">Belongs to the 4-toluene sulfonate uptake permease (TSUP) (TC 2.A.102) family.</text>
</comment>
<keyword evidence="4 8" id="KW-1003">Cell membrane</keyword>
<evidence type="ECO:0000313" key="10">
    <source>
        <dbReference type="Proteomes" id="UP000031278"/>
    </source>
</evidence>
<protein>
    <recommendedName>
        <fullName evidence="8">Probable membrane transporter protein</fullName>
    </recommendedName>
</protein>
<dbReference type="Pfam" id="PF01925">
    <property type="entry name" value="TauE"/>
    <property type="match status" value="1"/>
</dbReference>
<evidence type="ECO:0000256" key="2">
    <source>
        <dbReference type="ARBA" id="ARBA00009142"/>
    </source>
</evidence>
<accession>A0A0B9GIG1</accession>
<dbReference type="GO" id="GO:0005886">
    <property type="term" value="C:plasma membrane"/>
    <property type="evidence" value="ECO:0007669"/>
    <property type="project" value="UniProtKB-SubCell"/>
</dbReference>
<evidence type="ECO:0000256" key="5">
    <source>
        <dbReference type="ARBA" id="ARBA00022692"/>
    </source>
</evidence>
<comment type="subcellular location">
    <subcellularLocation>
        <location evidence="1 8">Cell membrane</location>
        <topology evidence="1 8">Multi-pass membrane protein</topology>
    </subcellularLocation>
</comment>
<feature type="transmembrane region" description="Helical" evidence="8">
    <location>
        <begin position="234"/>
        <end position="252"/>
    </location>
</feature>
<feature type="transmembrane region" description="Helical" evidence="8">
    <location>
        <begin position="104"/>
        <end position="123"/>
    </location>
</feature>
<evidence type="ECO:0000313" key="9">
    <source>
        <dbReference type="EMBL" id="KHT58771.1"/>
    </source>
</evidence>
<comment type="caution">
    <text evidence="9">The sequence shown here is derived from an EMBL/GenBank/DDBJ whole genome shotgun (WGS) entry which is preliminary data.</text>
</comment>